<evidence type="ECO:0000313" key="2">
    <source>
        <dbReference type="Proteomes" id="UP000584670"/>
    </source>
</evidence>
<protein>
    <submittedName>
        <fullName evidence="1">WD40 repeat domain-containing protein</fullName>
    </submittedName>
</protein>
<evidence type="ECO:0000313" key="1">
    <source>
        <dbReference type="EMBL" id="MBC2900845.1"/>
    </source>
</evidence>
<organism evidence="1 2">
    <name type="scientific">Streptomyces cupreus</name>
    <dbReference type="NCBI Taxonomy" id="2759956"/>
    <lineage>
        <taxon>Bacteria</taxon>
        <taxon>Bacillati</taxon>
        <taxon>Actinomycetota</taxon>
        <taxon>Actinomycetes</taxon>
        <taxon>Kitasatosporales</taxon>
        <taxon>Streptomycetaceae</taxon>
        <taxon>Streptomyces</taxon>
    </lineage>
</organism>
<dbReference type="Proteomes" id="UP000584670">
    <property type="component" value="Unassembled WGS sequence"/>
</dbReference>
<dbReference type="SUPFAM" id="SSF50998">
    <property type="entry name" value="Quinoprotein alcohol dehydrogenase-like"/>
    <property type="match status" value="1"/>
</dbReference>
<name>A0A7X1IZN0_9ACTN</name>
<gene>
    <name evidence="1" type="ORF">H4N64_04355</name>
</gene>
<sequence>MVCHPRLPLVAALDSLRPAVHVWDHSSGQLSELATVGADSAVYGDALGWERWQRTPAVAWHPEQPLLVVAGEEETVRWTPEGCAVLEGLPSAAGYRGLAFSPDGRTLWASPSSGEDDDAWERSDVIDLASGAVRTGPPWDTGVAEHPGGGLVVTLHSNQGATLGLFARVDGGTAPAAMRVLRRALILDVDGYETPVFSADGRHLAIRGNAYDNTLYVFEFPSLHRVLATTFGEPSPGYPYPPEWLAQMHAWSRHNIAFGGRPGVLWIGTPNGTLIELDVDNQQAVEHDLLDGSRVTALAATATGELLVAGGEGDLVLLSVGSAEARPQNGDAVTAFLDSTSEVPEDGDLEEHLVVTDGARAWEPDDLATVDTATEADPTWLQLQSAINNAREQER</sequence>
<accession>A0A7X1IZN0</accession>
<dbReference type="AlphaFoldDB" id="A0A7X1IZN0"/>
<proteinExistence type="predicted"/>
<dbReference type="InterPro" id="IPR015943">
    <property type="entry name" value="WD40/YVTN_repeat-like_dom_sf"/>
</dbReference>
<keyword evidence="2" id="KW-1185">Reference proteome</keyword>
<reference evidence="1 2" key="1">
    <citation type="submission" date="2020-08" db="EMBL/GenBank/DDBJ databases">
        <title>Streptomyces sp. PSKA01 genome sequencing and assembly.</title>
        <authorList>
            <person name="Mandal S."/>
            <person name="Maiti P.K."/>
            <person name="Das P."/>
        </authorList>
    </citation>
    <scope>NUCLEOTIDE SEQUENCE [LARGE SCALE GENOMIC DNA]</scope>
    <source>
        <strain evidence="1 2">PSKA01</strain>
    </source>
</reference>
<dbReference type="EMBL" id="JACMSF010000003">
    <property type="protein sequence ID" value="MBC2900845.1"/>
    <property type="molecule type" value="Genomic_DNA"/>
</dbReference>
<dbReference type="Gene3D" id="2.130.10.10">
    <property type="entry name" value="YVTN repeat-like/Quinoprotein amine dehydrogenase"/>
    <property type="match status" value="1"/>
</dbReference>
<dbReference type="InterPro" id="IPR011047">
    <property type="entry name" value="Quinoprotein_ADH-like_sf"/>
</dbReference>
<comment type="caution">
    <text evidence="1">The sequence shown here is derived from an EMBL/GenBank/DDBJ whole genome shotgun (WGS) entry which is preliminary data.</text>
</comment>